<protein>
    <submittedName>
        <fullName evidence="2">Uncharacterized protein</fullName>
    </submittedName>
</protein>
<evidence type="ECO:0000256" key="1">
    <source>
        <dbReference type="SAM" id="SignalP"/>
    </source>
</evidence>
<sequence length="65" mass="7268">MLKLINLIIFIFLHFVNSDDFWEEFLTKGSYSYGSEKHEPLDLGALSGSGGDNNNPLAFLFGNGR</sequence>
<keyword evidence="3" id="KW-1185">Reference proteome</keyword>
<proteinExistence type="predicted"/>
<dbReference type="AlphaFoldDB" id="A0A8S9ZXT3"/>
<reference evidence="2" key="1">
    <citation type="journal article" date="2020" name="Ecol. Evol.">
        <title>Genome structure and content of the rice root-knot nematode (Meloidogyne graminicola).</title>
        <authorList>
            <person name="Phan N.T."/>
            <person name="Danchin E.G.J."/>
            <person name="Klopp C."/>
            <person name="Perfus-Barbeoch L."/>
            <person name="Kozlowski D.K."/>
            <person name="Koutsovoulos G.D."/>
            <person name="Lopez-Roques C."/>
            <person name="Bouchez O."/>
            <person name="Zahm M."/>
            <person name="Besnard G."/>
            <person name="Bellafiore S."/>
        </authorList>
    </citation>
    <scope>NUCLEOTIDE SEQUENCE</scope>
    <source>
        <strain evidence="2">VN-18</strain>
    </source>
</reference>
<feature type="signal peptide" evidence="1">
    <location>
        <begin position="1"/>
        <end position="18"/>
    </location>
</feature>
<accession>A0A8S9ZXT3</accession>
<evidence type="ECO:0000313" key="2">
    <source>
        <dbReference type="EMBL" id="KAF7637752.1"/>
    </source>
</evidence>
<dbReference type="EMBL" id="JABEBT010000017">
    <property type="protein sequence ID" value="KAF7637752.1"/>
    <property type="molecule type" value="Genomic_DNA"/>
</dbReference>
<organism evidence="2 3">
    <name type="scientific">Meloidogyne graminicola</name>
    <dbReference type="NCBI Taxonomy" id="189291"/>
    <lineage>
        <taxon>Eukaryota</taxon>
        <taxon>Metazoa</taxon>
        <taxon>Ecdysozoa</taxon>
        <taxon>Nematoda</taxon>
        <taxon>Chromadorea</taxon>
        <taxon>Rhabditida</taxon>
        <taxon>Tylenchina</taxon>
        <taxon>Tylenchomorpha</taxon>
        <taxon>Tylenchoidea</taxon>
        <taxon>Meloidogynidae</taxon>
        <taxon>Meloidogyninae</taxon>
        <taxon>Meloidogyne</taxon>
    </lineage>
</organism>
<dbReference type="Proteomes" id="UP000605970">
    <property type="component" value="Unassembled WGS sequence"/>
</dbReference>
<feature type="chain" id="PRO_5035728578" evidence="1">
    <location>
        <begin position="19"/>
        <end position="65"/>
    </location>
</feature>
<keyword evidence="1" id="KW-0732">Signal</keyword>
<gene>
    <name evidence="2" type="ORF">Mgra_00002728</name>
</gene>
<comment type="caution">
    <text evidence="2">The sequence shown here is derived from an EMBL/GenBank/DDBJ whole genome shotgun (WGS) entry which is preliminary data.</text>
</comment>
<evidence type="ECO:0000313" key="3">
    <source>
        <dbReference type="Proteomes" id="UP000605970"/>
    </source>
</evidence>
<name>A0A8S9ZXT3_9BILA</name>